<dbReference type="AlphaFoldDB" id="A0A917PEX5"/>
<protein>
    <submittedName>
        <fullName evidence="1">N-acetyltransferase GCN5</fullName>
    </submittedName>
</protein>
<name>A0A917PEX5_9DEIO</name>
<accession>A0A917PEX5</accession>
<evidence type="ECO:0000313" key="2">
    <source>
        <dbReference type="Proteomes" id="UP000635726"/>
    </source>
</evidence>
<sequence>MTSSGADLAALPTLGASADGRYVVLPSQAWMADGLAEVQRACFPDLSEAELMTAAHFRAHLQVFPEGQHAVWDTHAGRVVASSTDLRLNVDFARYAHPYMEEVGHNTLSTHDPHGEWLYGADIGVHPDARGQGLSTLLYAARQSLVRQLGLRGHVAGAMPKGYGRHAHRMPIEEYVHRVILNELQDPVLSVQLRRHYRVWGVIPEYLEDASCRNYGVFIVWRNPERGGEA</sequence>
<dbReference type="Proteomes" id="UP000635726">
    <property type="component" value="Unassembled WGS sequence"/>
</dbReference>
<gene>
    <name evidence="1" type="ORF">GCM10008939_16960</name>
</gene>
<proteinExistence type="predicted"/>
<dbReference type="CDD" id="cd04301">
    <property type="entry name" value="NAT_SF"/>
    <property type="match status" value="1"/>
</dbReference>
<keyword evidence="2" id="KW-1185">Reference proteome</keyword>
<reference evidence="1" key="2">
    <citation type="submission" date="2020-09" db="EMBL/GenBank/DDBJ databases">
        <authorList>
            <person name="Sun Q."/>
            <person name="Ohkuma M."/>
        </authorList>
    </citation>
    <scope>NUCLEOTIDE SEQUENCE</scope>
    <source>
        <strain evidence="1">JCM 14371</strain>
    </source>
</reference>
<organism evidence="1 2">
    <name type="scientific">Deinococcus aquiradiocola</name>
    <dbReference type="NCBI Taxonomy" id="393059"/>
    <lineage>
        <taxon>Bacteria</taxon>
        <taxon>Thermotogati</taxon>
        <taxon>Deinococcota</taxon>
        <taxon>Deinococci</taxon>
        <taxon>Deinococcales</taxon>
        <taxon>Deinococcaceae</taxon>
        <taxon>Deinococcus</taxon>
    </lineage>
</organism>
<dbReference type="Gene3D" id="3.40.630.30">
    <property type="match status" value="1"/>
</dbReference>
<evidence type="ECO:0000313" key="1">
    <source>
        <dbReference type="EMBL" id="GGJ73222.1"/>
    </source>
</evidence>
<dbReference type="RefSeq" id="WP_188962247.1">
    <property type="nucleotide sequence ID" value="NZ_BMOE01000004.1"/>
</dbReference>
<dbReference type="EMBL" id="BMOE01000004">
    <property type="protein sequence ID" value="GGJ73222.1"/>
    <property type="molecule type" value="Genomic_DNA"/>
</dbReference>
<dbReference type="InterPro" id="IPR016181">
    <property type="entry name" value="Acyl_CoA_acyltransferase"/>
</dbReference>
<comment type="caution">
    <text evidence="1">The sequence shown here is derived from an EMBL/GenBank/DDBJ whole genome shotgun (WGS) entry which is preliminary data.</text>
</comment>
<dbReference type="SUPFAM" id="SSF55729">
    <property type="entry name" value="Acyl-CoA N-acyltransferases (Nat)"/>
    <property type="match status" value="1"/>
</dbReference>
<reference evidence="1" key="1">
    <citation type="journal article" date="2014" name="Int. J. Syst. Evol. Microbiol.">
        <title>Complete genome sequence of Corynebacterium casei LMG S-19264T (=DSM 44701T), isolated from a smear-ripened cheese.</title>
        <authorList>
            <consortium name="US DOE Joint Genome Institute (JGI-PGF)"/>
            <person name="Walter F."/>
            <person name="Albersmeier A."/>
            <person name="Kalinowski J."/>
            <person name="Ruckert C."/>
        </authorList>
    </citation>
    <scope>NUCLEOTIDE SEQUENCE</scope>
    <source>
        <strain evidence="1">JCM 14371</strain>
    </source>
</reference>